<feature type="compositionally biased region" description="Low complexity" evidence="7">
    <location>
        <begin position="440"/>
        <end position="460"/>
    </location>
</feature>
<name>A0ABR4DDP3_9PEZI</name>
<comment type="catalytic activity">
    <reaction evidence="6">
        <text>an N(1)-methylpseudouridine in rRNA + S-adenosyl-L-methionine = N(1)-methyl-N(3)-[(3S)-3-amino-3-carboxypropyl]pseudouridine in rRNA + S-methyl-5'-thioadenosine + H(+)</text>
        <dbReference type="Rhea" id="RHEA:63296"/>
        <dbReference type="Rhea" id="RHEA-COMP:11634"/>
        <dbReference type="Rhea" id="RHEA-COMP:16310"/>
        <dbReference type="ChEBI" id="CHEBI:15378"/>
        <dbReference type="ChEBI" id="CHEBI:17509"/>
        <dbReference type="ChEBI" id="CHEBI:59789"/>
        <dbReference type="ChEBI" id="CHEBI:74890"/>
        <dbReference type="ChEBI" id="CHEBI:146234"/>
        <dbReference type="EC" id="2.5.1.157"/>
    </reaction>
</comment>
<evidence type="ECO:0000256" key="5">
    <source>
        <dbReference type="ARBA" id="ARBA00022691"/>
    </source>
</evidence>
<evidence type="ECO:0000256" key="2">
    <source>
        <dbReference type="ARBA" id="ARBA00022517"/>
    </source>
</evidence>
<feature type="binding site" evidence="6">
    <location>
        <position position="120"/>
    </location>
    <ligand>
        <name>S-adenosyl-L-methionine</name>
        <dbReference type="ChEBI" id="CHEBI:59789"/>
    </ligand>
</feature>
<comment type="function">
    <text evidence="6">Aminocarboxypropyltransferase that catalyzes the aminocarboxypropyl transfer on pseudouridine at position 1191 (Psi1191) in 18S rRNA. It constitutes the last step in biosynthesis of the hypermodified N1-methyl-N3-(3-amino-3-carboxypropyl) pseudouridine (m1acp3-Psi) conserved in eukaryotic 18S rRNA.</text>
</comment>
<protein>
    <recommendedName>
        <fullName evidence="6">18S rRNA aminocarboxypropyltransferase</fullName>
        <ecNumber evidence="6">2.5.1.157</ecNumber>
    </recommendedName>
</protein>
<dbReference type="NCBIfam" id="NF002621">
    <property type="entry name" value="PRK02287.1"/>
    <property type="match status" value="1"/>
</dbReference>
<feature type="compositionally biased region" description="Polar residues" evidence="7">
    <location>
        <begin position="42"/>
        <end position="52"/>
    </location>
</feature>
<dbReference type="PANTHER" id="PTHR20426:SF0">
    <property type="entry name" value="18S RRNA AMINOCARBOXYPROPYLTRANSFERASE"/>
    <property type="match status" value="1"/>
</dbReference>
<dbReference type="HAMAP" id="MF_01116">
    <property type="entry name" value="TSR3"/>
    <property type="match status" value="1"/>
</dbReference>
<feature type="compositionally biased region" description="Basic residues" evidence="7">
    <location>
        <begin position="1"/>
        <end position="25"/>
    </location>
</feature>
<keyword evidence="5 6" id="KW-0949">S-adenosyl-L-methionine</keyword>
<accession>A0ABR4DDP3</accession>
<dbReference type="GeneID" id="98124328"/>
<dbReference type="InterPro" id="IPR007209">
    <property type="entry name" value="RNaseL-inhib-like_metal-bd_dom"/>
</dbReference>
<feature type="binding site" evidence="6">
    <location>
        <position position="72"/>
    </location>
    <ligand>
        <name>S-adenosyl-L-methionine</name>
        <dbReference type="ChEBI" id="CHEBI:59789"/>
    </ligand>
</feature>
<feature type="compositionally biased region" description="Basic and acidic residues" evidence="7">
    <location>
        <begin position="26"/>
        <end position="39"/>
    </location>
</feature>
<keyword evidence="2 6" id="KW-0690">Ribosome biogenesis</keyword>
<keyword evidence="11" id="KW-1185">Reference proteome</keyword>
<dbReference type="InterPro" id="IPR007177">
    <property type="entry name" value="Tsr3_C"/>
</dbReference>
<evidence type="ECO:0000256" key="1">
    <source>
        <dbReference type="ARBA" id="ARBA00022490"/>
    </source>
</evidence>
<dbReference type="Pfam" id="PF04034">
    <property type="entry name" value="Ribo_biogen_C"/>
    <property type="match status" value="1"/>
</dbReference>
<evidence type="ECO:0000259" key="8">
    <source>
        <dbReference type="Pfam" id="PF04034"/>
    </source>
</evidence>
<comment type="similarity">
    <text evidence="6">Belongs to the TDD superfamily. TSR3 family.</text>
</comment>
<reference evidence="10 11" key="1">
    <citation type="journal article" date="2024" name="Commun. Biol.">
        <title>Comparative genomic analysis of thermophilic fungi reveals convergent evolutionary adaptations and gene losses.</title>
        <authorList>
            <person name="Steindorff A.S."/>
            <person name="Aguilar-Pontes M.V."/>
            <person name="Robinson A.J."/>
            <person name="Andreopoulos B."/>
            <person name="LaButti K."/>
            <person name="Kuo A."/>
            <person name="Mondo S."/>
            <person name="Riley R."/>
            <person name="Otillar R."/>
            <person name="Haridas S."/>
            <person name="Lipzen A."/>
            <person name="Grimwood J."/>
            <person name="Schmutz J."/>
            <person name="Clum A."/>
            <person name="Reid I.D."/>
            <person name="Moisan M.C."/>
            <person name="Butler G."/>
            <person name="Nguyen T.T.M."/>
            <person name="Dewar K."/>
            <person name="Conant G."/>
            <person name="Drula E."/>
            <person name="Henrissat B."/>
            <person name="Hansel C."/>
            <person name="Singer S."/>
            <person name="Hutchinson M.I."/>
            <person name="de Vries R.P."/>
            <person name="Natvig D.O."/>
            <person name="Powell A.J."/>
            <person name="Tsang A."/>
            <person name="Grigoriev I.V."/>
        </authorList>
    </citation>
    <scope>NUCLEOTIDE SEQUENCE [LARGE SCALE GENOMIC DNA]</scope>
    <source>
        <strain evidence="10 11">ATCC 22073</strain>
    </source>
</reference>
<keyword evidence="4 6" id="KW-0808">Transferase</keyword>
<feature type="domain" description="RNase L inhibitor RLI-like possible metal-binding" evidence="9">
    <location>
        <begin position="57"/>
        <end position="90"/>
    </location>
</feature>
<evidence type="ECO:0000256" key="6">
    <source>
        <dbReference type="HAMAP-Rule" id="MF_03146"/>
    </source>
</evidence>
<sequence length="460" mass="50609">MVRHKKDNFARGGKHHNRPAPRYLRRPADNGENEKDDPQNHGYPSTNTSSSGRPPFKAACWDLGHCDPKRCSGKRLIKLGLMRELHLGQRHAGVVITPNGKRTLSPADRPLLEQYGAAVVECSWARTKEVQWSKVGGKCERLLPYLVAANTVNYGRPWRLNCVEALAAAFAICGRREWAEQILAPFSYGSAFLEINDALFKRYAACEDEEAVKKVEQQWMERLDREYTESREDGDPDDLWAGGNVNRRAPVDSDDDDDDDDDDEEDQEEDKDGDNKSIDGIYLGKKPPQPAPPGGAEPDPDDPPAERDRYALPPSDSESDDAAEMEAIRRKILASKPFATPADGPSSESPADRTKLGGAGKPHIATIPRPEPRYKSDSDAEPDSDNDKGVGSGSDDDDDDGDGVGDEGDDAEFDSIIDATPVTDRIGLIKLQKERARIQSAASTTKKTFSSGSVSAPRRW</sequence>
<evidence type="ECO:0000256" key="3">
    <source>
        <dbReference type="ARBA" id="ARBA00022552"/>
    </source>
</evidence>
<comment type="subcellular location">
    <subcellularLocation>
        <location evidence="6">Cytoplasm</location>
    </subcellularLocation>
    <subcellularLocation>
        <location evidence="6">Nucleus</location>
    </subcellularLocation>
</comment>
<dbReference type="InterPro" id="IPR022968">
    <property type="entry name" value="Tsr3-like"/>
</dbReference>
<evidence type="ECO:0000259" key="9">
    <source>
        <dbReference type="Pfam" id="PF04068"/>
    </source>
</evidence>
<feature type="compositionally biased region" description="Acidic residues" evidence="7">
    <location>
        <begin position="394"/>
        <end position="415"/>
    </location>
</feature>
<dbReference type="EC" id="2.5.1.157" evidence="6"/>
<feature type="domain" description="16S/18S rRNA aminocarboxypropyltransferase Tsr3 C-terminal" evidence="8">
    <location>
        <begin position="94"/>
        <end position="220"/>
    </location>
</feature>
<feature type="region of interest" description="Disordered" evidence="7">
    <location>
        <begin position="437"/>
        <end position="460"/>
    </location>
</feature>
<proteinExistence type="inferred from homology"/>
<gene>
    <name evidence="6" type="primary">TSR3</name>
    <name evidence="10" type="ORF">VTJ83DRAFT_3319</name>
</gene>
<evidence type="ECO:0000256" key="7">
    <source>
        <dbReference type="SAM" id="MobiDB-lite"/>
    </source>
</evidence>
<evidence type="ECO:0000313" key="10">
    <source>
        <dbReference type="EMBL" id="KAL2268473.1"/>
    </source>
</evidence>
<feature type="region of interest" description="Disordered" evidence="7">
    <location>
        <begin position="1"/>
        <end position="54"/>
    </location>
</feature>
<keyword evidence="3 6" id="KW-0698">rRNA processing</keyword>
<feature type="region of interest" description="Disordered" evidence="7">
    <location>
        <begin position="226"/>
        <end position="418"/>
    </location>
</feature>
<evidence type="ECO:0000256" key="4">
    <source>
        <dbReference type="ARBA" id="ARBA00022679"/>
    </source>
</evidence>
<evidence type="ECO:0000313" key="11">
    <source>
        <dbReference type="Proteomes" id="UP001600064"/>
    </source>
</evidence>
<dbReference type="PANTHER" id="PTHR20426">
    <property type="entry name" value="RIBOSOME BIOGENESIS PROTEIN TSR3 HOMOLOG"/>
    <property type="match status" value="1"/>
</dbReference>
<dbReference type="Proteomes" id="UP001600064">
    <property type="component" value="Unassembled WGS sequence"/>
</dbReference>
<comment type="caution">
    <text evidence="10">The sequence shown here is derived from an EMBL/GenBank/DDBJ whole genome shotgun (WGS) entry which is preliminary data.</text>
</comment>
<keyword evidence="1 6" id="KW-0963">Cytoplasm</keyword>
<dbReference type="EMBL" id="JAZGUE010000003">
    <property type="protein sequence ID" value="KAL2268473.1"/>
    <property type="molecule type" value="Genomic_DNA"/>
</dbReference>
<feature type="binding site" evidence="6">
    <location>
        <position position="143"/>
    </location>
    <ligand>
        <name>S-adenosyl-L-methionine</name>
        <dbReference type="ChEBI" id="CHEBI:59789"/>
    </ligand>
</feature>
<organism evidence="10 11">
    <name type="scientific">Remersonia thermophila</name>
    <dbReference type="NCBI Taxonomy" id="72144"/>
    <lineage>
        <taxon>Eukaryota</taxon>
        <taxon>Fungi</taxon>
        <taxon>Dikarya</taxon>
        <taxon>Ascomycota</taxon>
        <taxon>Pezizomycotina</taxon>
        <taxon>Sordariomycetes</taxon>
        <taxon>Sordariomycetidae</taxon>
        <taxon>Sordariales</taxon>
        <taxon>Sordariales incertae sedis</taxon>
        <taxon>Remersonia</taxon>
    </lineage>
</organism>
<feature type="binding site" evidence="6">
    <location>
        <position position="158"/>
    </location>
    <ligand>
        <name>S-adenosyl-L-methionine</name>
        <dbReference type="ChEBI" id="CHEBI:59789"/>
    </ligand>
</feature>
<dbReference type="RefSeq" id="XP_070867197.1">
    <property type="nucleotide sequence ID" value="XM_071009684.1"/>
</dbReference>
<dbReference type="Pfam" id="PF04068">
    <property type="entry name" value="Fer4_RLI"/>
    <property type="match status" value="1"/>
</dbReference>
<keyword evidence="6" id="KW-0539">Nucleus</keyword>
<feature type="compositionally biased region" description="Acidic residues" evidence="7">
    <location>
        <begin position="252"/>
        <end position="272"/>
    </location>
</feature>
<comment type="catalytic activity">
    <reaction evidence="6">
        <text>N(1)-methylpseudouridine(1191) in yeast 18S rRNA + S-adenosyl-L-methionine = N(1)-methyl-N(3)-[(3S)-3-amino-3-carboxypropyl]pseudouridine(1191) in yeast 18S rRNA + S-methyl-5'-thioadenosine + H(+)</text>
        <dbReference type="Rhea" id="RHEA:63300"/>
        <dbReference type="Rhea" id="RHEA-COMP:13852"/>
        <dbReference type="Rhea" id="RHEA-COMP:16309"/>
        <dbReference type="ChEBI" id="CHEBI:15378"/>
        <dbReference type="ChEBI" id="CHEBI:17509"/>
        <dbReference type="ChEBI" id="CHEBI:59789"/>
        <dbReference type="ChEBI" id="CHEBI:74890"/>
        <dbReference type="ChEBI" id="CHEBI:146234"/>
    </reaction>
</comment>